<dbReference type="Pfam" id="PF00069">
    <property type="entry name" value="Pkinase"/>
    <property type="match status" value="1"/>
</dbReference>
<comment type="caution">
    <text evidence="20">The sequence shown here is derived from an EMBL/GenBank/DDBJ whole genome shotgun (WGS) entry which is preliminary data.</text>
</comment>
<dbReference type="GO" id="GO:0005737">
    <property type="term" value="C:cytoplasm"/>
    <property type="evidence" value="ECO:0007669"/>
    <property type="project" value="TreeGrafter"/>
</dbReference>
<dbReference type="Gene3D" id="3.30.200.20">
    <property type="entry name" value="Phosphorylase Kinase, domain 1"/>
    <property type="match status" value="1"/>
</dbReference>
<dbReference type="EMBL" id="QEAP01000143">
    <property type="protein sequence ID" value="TPX74131.1"/>
    <property type="molecule type" value="Genomic_DNA"/>
</dbReference>
<dbReference type="SMART" id="SM00133">
    <property type="entry name" value="S_TK_X"/>
    <property type="match status" value="1"/>
</dbReference>
<evidence type="ECO:0000256" key="14">
    <source>
        <dbReference type="ARBA" id="ARBA00048679"/>
    </source>
</evidence>
<keyword evidence="5" id="KW-0479">Metal-binding</keyword>
<evidence type="ECO:0000256" key="1">
    <source>
        <dbReference type="ARBA" id="ARBA00012513"/>
    </source>
</evidence>
<evidence type="ECO:0000256" key="3">
    <source>
        <dbReference type="ARBA" id="ARBA00022553"/>
    </source>
</evidence>
<evidence type="ECO:0000256" key="2">
    <source>
        <dbReference type="ARBA" id="ARBA00022527"/>
    </source>
</evidence>
<dbReference type="GO" id="GO:0005856">
    <property type="term" value="C:cytoskeleton"/>
    <property type="evidence" value="ECO:0007669"/>
    <property type="project" value="TreeGrafter"/>
</dbReference>
<evidence type="ECO:0000256" key="10">
    <source>
        <dbReference type="ARBA" id="ARBA00022840"/>
    </source>
</evidence>
<dbReference type="FunFam" id="3.30.200.20:FF:001209">
    <property type="entry name" value="Serine/threonine-protein kinase MRCK beta"/>
    <property type="match status" value="1"/>
</dbReference>
<keyword evidence="2" id="KW-0723">Serine/threonine-protein kinase</keyword>
<evidence type="ECO:0000259" key="19">
    <source>
        <dbReference type="PROSITE" id="PS51285"/>
    </source>
</evidence>
<gene>
    <name evidence="20" type="ORF">CcCBS67573_g04599</name>
</gene>
<dbReference type="InterPro" id="IPR000719">
    <property type="entry name" value="Prot_kinase_dom"/>
</dbReference>
<keyword evidence="10" id="KW-0067">ATP-binding</keyword>
<dbReference type="OrthoDB" id="3638488at2759"/>
<feature type="coiled-coil region" evidence="15">
    <location>
        <begin position="730"/>
        <end position="817"/>
    </location>
</feature>
<evidence type="ECO:0000256" key="11">
    <source>
        <dbReference type="ARBA" id="ARBA00023054"/>
    </source>
</evidence>
<reference evidence="20 21" key="1">
    <citation type="journal article" date="2019" name="Sci. Rep.">
        <title>Comparative genomics of chytrid fungi reveal insights into the obligate biotrophic and pathogenic lifestyle of Synchytrium endobioticum.</title>
        <authorList>
            <person name="van de Vossenberg B.T.L.H."/>
            <person name="Warris S."/>
            <person name="Nguyen H.D.T."/>
            <person name="van Gent-Pelzer M.P.E."/>
            <person name="Joly D.L."/>
            <person name="van de Geest H.C."/>
            <person name="Bonants P.J.M."/>
            <person name="Smith D.S."/>
            <person name="Levesque C.A."/>
            <person name="van der Lee T.A.J."/>
        </authorList>
    </citation>
    <scope>NUCLEOTIDE SEQUENCE [LARGE SCALE GENOMIC DNA]</scope>
    <source>
        <strain evidence="20 21">CBS 675.73</strain>
    </source>
</reference>
<dbReference type="FunFam" id="1.10.510.10:FF:000751">
    <property type="entry name" value="Non-specific serine/threonine protein kinase"/>
    <property type="match status" value="1"/>
</dbReference>
<feature type="domain" description="AGC-kinase C-terminal" evidence="19">
    <location>
        <begin position="600"/>
        <end position="670"/>
    </location>
</feature>
<evidence type="ECO:0000256" key="12">
    <source>
        <dbReference type="ARBA" id="ARBA00038271"/>
    </source>
</evidence>
<dbReference type="PROSITE" id="PS50011">
    <property type="entry name" value="PROTEIN_KINASE_DOM"/>
    <property type="match status" value="1"/>
</dbReference>
<dbReference type="InterPro" id="IPR046349">
    <property type="entry name" value="C1-like_sf"/>
</dbReference>
<dbReference type="InterPro" id="IPR011009">
    <property type="entry name" value="Kinase-like_dom_sf"/>
</dbReference>
<protein>
    <recommendedName>
        <fullName evidence="1">non-specific serine/threonine protein kinase</fullName>
        <ecNumber evidence="1">2.7.11.1</ecNumber>
    </recommendedName>
</protein>
<feature type="region of interest" description="Disordered" evidence="16">
    <location>
        <begin position="113"/>
        <end position="145"/>
    </location>
</feature>
<dbReference type="Gene3D" id="3.30.60.20">
    <property type="match status" value="1"/>
</dbReference>
<dbReference type="SUPFAM" id="SSF57889">
    <property type="entry name" value="Cysteine-rich domain"/>
    <property type="match status" value="1"/>
</dbReference>
<keyword evidence="4" id="KW-0808">Transferase</keyword>
<evidence type="ECO:0000259" key="18">
    <source>
        <dbReference type="PROSITE" id="PS50081"/>
    </source>
</evidence>
<dbReference type="InterPro" id="IPR011993">
    <property type="entry name" value="PH-like_dom_sf"/>
</dbReference>
<evidence type="ECO:0000313" key="20">
    <source>
        <dbReference type="EMBL" id="TPX74131.1"/>
    </source>
</evidence>
<dbReference type="GO" id="GO:0005524">
    <property type="term" value="F:ATP binding"/>
    <property type="evidence" value="ECO:0007669"/>
    <property type="project" value="UniProtKB-KW"/>
</dbReference>
<dbReference type="PROSITE" id="PS51285">
    <property type="entry name" value="AGC_KINASE_CTER"/>
    <property type="match status" value="1"/>
</dbReference>
<dbReference type="Pfam" id="PF00130">
    <property type="entry name" value="C1_1"/>
    <property type="match status" value="1"/>
</dbReference>
<keyword evidence="21" id="KW-1185">Reference proteome</keyword>
<evidence type="ECO:0000256" key="8">
    <source>
        <dbReference type="ARBA" id="ARBA00022777"/>
    </source>
</evidence>
<dbReference type="InterPro" id="IPR050839">
    <property type="entry name" value="Rho-assoc_Ser/Thr_Kinase"/>
</dbReference>
<accession>A0A507FCR1</accession>
<dbReference type="GO" id="GO:0031032">
    <property type="term" value="P:actomyosin structure organization"/>
    <property type="evidence" value="ECO:0007669"/>
    <property type="project" value="TreeGrafter"/>
</dbReference>
<comment type="similarity">
    <text evidence="12">Belongs to the protein kinase superfamily. STE Ser/Thr protein kinase family. COT1 subfamily.</text>
</comment>
<evidence type="ECO:0000256" key="16">
    <source>
        <dbReference type="SAM" id="MobiDB-lite"/>
    </source>
</evidence>
<evidence type="ECO:0000256" key="6">
    <source>
        <dbReference type="ARBA" id="ARBA00022741"/>
    </source>
</evidence>
<keyword evidence="11 15" id="KW-0175">Coiled coil</keyword>
<keyword evidence="8" id="KW-0418">Kinase</keyword>
<feature type="domain" description="Phorbol-ester/DAG-type" evidence="18">
    <location>
        <begin position="1562"/>
        <end position="1612"/>
    </location>
</feature>
<dbReference type="GO" id="GO:0008270">
    <property type="term" value="F:zinc ion binding"/>
    <property type="evidence" value="ECO:0007669"/>
    <property type="project" value="UniProtKB-KW"/>
</dbReference>
<keyword evidence="9" id="KW-0862">Zinc</keyword>
<dbReference type="STRING" id="246404.A0A507FCR1"/>
<evidence type="ECO:0000256" key="9">
    <source>
        <dbReference type="ARBA" id="ARBA00022833"/>
    </source>
</evidence>
<dbReference type="InterPro" id="IPR000961">
    <property type="entry name" value="AGC-kinase_C"/>
</dbReference>
<dbReference type="PANTHER" id="PTHR22988">
    <property type="entry name" value="MYOTONIC DYSTROPHY S/T KINASE-RELATED"/>
    <property type="match status" value="1"/>
</dbReference>
<evidence type="ECO:0000313" key="21">
    <source>
        <dbReference type="Proteomes" id="UP000320333"/>
    </source>
</evidence>
<dbReference type="GO" id="GO:0004674">
    <property type="term" value="F:protein serine/threonine kinase activity"/>
    <property type="evidence" value="ECO:0007669"/>
    <property type="project" value="UniProtKB-KW"/>
</dbReference>
<sequence>MFGPWAAYPYAPVHSYPAYPFYYPFQPPPPPLQPYPYQSFIPTPNPILFNQNALAAPNNQQIDIEYTPSWQESEHAKQKQLQEAQSTRTRLLDPGGRETTLQLPDGPVYIWYGGSSGRSNPRSPNVRDAETLQPNSSRISRRRSSYQSQNDAVLLLNNTVEIIAPMRTGSRIPVLAEKMKRRVSVHNSSWDPISGAWNGGKIGETKTSDCVVQSDARRRRVRFDEPMFATDRFERLRLSRPTDSYLDPDSNSHFSAPFLTRLHQLASHTSDDNHHEVPLSVHALQDALLAVFSDCKVVTSQTPHISGFIGKFEKAVNILQSLRINTQDFEVIKTLATGAVGRVCLVAGKSDQKVYAMKILKKLDLLTRREAAFFMEERNALVFAKNSRWITTLYAAFQDDENLYLVMEYVSGGSLRTLLNNRDNPMTESEARFYVAEMIIALEEVHKLNYIHRVALCRDIKPENVLIDSTGHLKLGDFGSCQRIGESDKVSSQDTVGTPDYISPEILRAQEGNVSYGKEVDLWSLGVIMYELLYDEVPFYSESLVETYGKIMDHENTLKFPDDITVSKDGLDLIRRLICNPDERIGKNGMGNLKSHPWFNNFDWDGILNYSPPFIPELTGPQDTRYFEDEDSESRKVPKRSLLKTRDFAGQNLPFIGYSYMQGADAVTPPTFPNSDTTHQIATTSLVSSTSQSIPDEFTSRQTDSQMEIDKLNLQKMRLEEAFKHSQAIAGSELAQREELESRLASLRKRLTAAEQAAASASEGAEKERDFLNQQMDKLQDEIRALKDATKGNEFIVSELEKTKQYLEGEVSRLQRKLSDEKIAHSSTRLQIEEAKSKLSLETRQRASSDAEYSHVNRQMQALQAKICDLESSLAKETSGRAKAAMHSNELDRKNLALESELRSALSQLEKLNSNNLVHQTHADSAVADLQAEIENLTLQRAKYLHEIASMTRSCAVLELEISDTRDNLISTTNECERAKSMISTLDDQLDMQIRKVTLLEEQASIAETNHANEVMERDSHVKALKAELEMQHASNSSLAVQLSQKSFELEMSNQKLCVSEEAMKRMSLNISELEACLSQEKRNGAAIAESQINALKDNYESVITATQDALATTTAALAEMETQNALERNQNYHLKERITELENWLLSLQNERDLAMTSGKKNGSYSPAPPLAPSSIIASPASESRSDKNKIKLRNLFWKGQQQKGEQEKALQKLHDAESECRSTPDLYSESRAGSASAMSVGHARQKSHGSLHSLMSHVTKQSEASLCFDFDTSYNLRGSIKVPKDGKVRRGWRQKFAVLRDMKVYLYDREKDVELHEGIVVADLSLTQQGQLNRSDVFSVKAVPHNELIHVTSKQIDCIFKIQCSFQVQDSGENQNAAASHVEMSRCIDRLRHEIEEEEKLKQAIERMLLVCTRDDLDQGHNVQAQIEAYQKSIEAKTAELDALNVKVAHIQLQDPGVKMDEISVSTLESDLAEAKDLIQAQIDEETRKLEGVKKLLMDSDASKASFALKTSEKVSQEIVSTELLILSLRGDLKSLAAGDVAAKKAAIRKTFESQNTHHGHTFKRRQTFSQQPMACAYCQDALWGNQSLECSKCKLQSHHACFKKIQLTCSDVTRLKEIPALYFMTENAAERARWVSALEYFRREGKQQPLILPTSHQQHHSSHHPFHARNASAGSWYSRLTESPKALRGPSGLISSDATLAAAGSRKGSQHNLIGDSPARRGSLGAAAFPGALQSRMGASEPDIRPHIHAMRK</sequence>
<dbReference type="SUPFAM" id="SSF56112">
    <property type="entry name" value="Protein kinase-like (PK-like)"/>
    <property type="match status" value="1"/>
</dbReference>
<feature type="region of interest" description="Disordered" evidence="16">
    <location>
        <begin position="1158"/>
        <end position="1189"/>
    </location>
</feature>
<dbReference type="Gene3D" id="1.10.510.10">
    <property type="entry name" value="Transferase(Phosphotransferase) domain 1"/>
    <property type="match status" value="1"/>
</dbReference>
<feature type="domain" description="Protein kinase" evidence="17">
    <location>
        <begin position="329"/>
        <end position="599"/>
    </location>
</feature>
<dbReference type="Proteomes" id="UP000320333">
    <property type="component" value="Unassembled WGS sequence"/>
</dbReference>
<dbReference type="EC" id="2.7.11.1" evidence="1"/>
<feature type="compositionally biased region" description="Low complexity" evidence="16">
    <location>
        <begin position="1174"/>
        <end position="1184"/>
    </location>
</feature>
<comment type="catalytic activity">
    <reaction evidence="13">
        <text>L-threonyl-[protein] + ATP = O-phospho-L-threonyl-[protein] + ADP + H(+)</text>
        <dbReference type="Rhea" id="RHEA:46608"/>
        <dbReference type="Rhea" id="RHEA-COMP:11060"/>
        <dbReference type="Rhea" id="RHEA-COMP:11605"/>
        <dbReference type="ChEBI" id="CHEBI:15378"/>
        <dbReference type="ChEBI" id="CHEBI:30013"/>
        <dbReference type="ChEBI" id="CHEBI:30616"/>
        <dbReference type="ChEBI" id="CHEBI:61977"/>
        <dbReference type="ChEBI" id="CHEBI:456216"/>
        <dbReference type="EC" id="2.7.11.1"/>
    </reaction>
</comment>
<dbReference type="SMART" id="SM00220">
    <property type="entry name" value="S_TKc"/>
    <property type="match status" value="1"/>
</dbReference>
<feature type="coiled-coil region" evidence="15">
    <location>
        <begin position="1390"/>
        <end position="1487"/>
    </location>
</feature>
<keyword evidence="7" id="KW-0863">Zinc-finger</keyword>
<organism evidence="20 21">
    <name type="scientific">Chytriomyces confervae</name>
    <dbReference type="NCBI Taxonomy" id="246404"/>
    <lineage>
        <taxon>Eukaryota</taxon>
        <taxon>Fungi</taxon>
        <taxon>Fungi incertae sedis</taxon>
        <taxon>Chytridiomycota</taxon>
        <taxon>Chytridiomycota incertae sedis</taxon>
        <taxon>Chytridiomycetes</taxon>
        <taxon>Chytridiales</taxon>
        <taxon>Chytriomycetaceae</taxon>
        <taxon>Chytriomyces</taxon>
    </lineage>
</organism>
<evidence type="ECO:0000256" key="7">
    <source>
        <dbReference type="ARBA" id="ARBA00022771"/>
    </source>
</evidence>
<dbReference type="PROSITE" id="PS50081">
    <property type="entry name" value="ZF_DAG_PE_2"/>
    <property type="match status" value="1"/>
</dbReference>
<feature type="coiled-coil region" evidence="15">
    <location>
        <begin position="888"/>
        <end position="947"/>
    </location>
</feature>
<keyword evidence="3" id="KW-0597">Phosphoprotein</keyword>
<evidence type="ECO:0000256" key="13">
    <source>
        <dbReference type="ARBA" id="ARBA00047899"/>
    </source>
</evidence>
<comment type="catalytic activity">
    <reaction evidence="14">
        <text>L-seryl-[protein] + ATP = O-phospho-L-seryl-[protein] + ADP + H(+)</text>
        <dbReference type="Rhea" id="RHEA:17989"/>
        <dbReference type="Rhea" id="RHEA-COMP:9863"/>
        <dbReference type="Rhea" id="RHEA-COMP:11604"/>
        <dbReference type="ChEBI" id="CHEBI:15378"/>
        <dbReference type="ChEBI" id="CHEBI:29999"/>
        <dbReference type="ChEBI" id="CHEBI:30616"/>
        <dbReference type="ChEBI" id="CHEBI:83421"/>
        <dbReference type="ChEBI" id="CHEBI:456216"/>
        <dbReference type="EC" id="2.7.11.1"/>
    </reaction>
</comment>
<dbReference type="Pfam" id="PF25346">
    <property type="entry name" value="PH_MRCK"/>
    <property type="match status" value="1"/>
</dbReference>
<evidence type="ECO:0000259" key="17">
    <source>
        <dbReference type="PROSITE" id="PS50011"/>
    </source>
</evidence>
<dbReference type="InterPro" id="IPR057529">
    <property type="entry name" value="MRCK/ROCK_PH"/>
</dbReference>
<dbReference type="Gene3D" id="2.30.29.30">
    <property type="entry name" value="Pleckstrin-homology domain (PH domain)/Phosphotyrosine-binding domain (PTB)"/>
    <property type="match status" value="1"/>
</dbReference>
<dbReference type="PANTHER" id="PTHR22988:SF71">
    <property type="entry name" value="CITRON RHO-INTERACTING KINASE"/>
    <property type="match status" value="1"/>
</dbReference>
<dbReference type="SMART" id="SM00109">
    <property type="entry name" value="C1"/>
    <property type="match status" value="1"/>
</dbReference>
<evidence type="ECO:0000256" key="4">
    <source>
        <dbReference type="ARBA" id="ARBA00022679"/>
    </source>
</evidence>
<name>A0A507FCR1_9FUNG</name>
<dbReference type="InterPro" id="IPR002219">
    <property type="entry name" value="PKC_DAG/PE"/>
</dbReference>
<evidence type="ECO:0000256" key="5">
    <source>
        <dbReference type="ARBA" id="ARBA00022723"/>
    </source>
</evidence>
<keyword evidence="6" id="KW-0547">Nucleotide-binding</keyword>
<proteinExistence type="inferred from homology"/>
<evidence type="ECO:0000256" key="15">
    <source>
        <dbReference type="SAM" id="Coils"/>
    </source>
</evidence>